<dbReference type="KEGG" id="tac:Ta0734"/>
<dbReference type="STRING" id="273075.gene:9571951"/>
<dbReference type="GO" id="GO:0005886">
    <property type="term" value="C:plasma membrane"/>
    <property type="evidence" value="ECO:0007669"/>
    <property type="project" value="UniProtKB-SubCell"/>
</dbReference>
<dbReference type="PaxDb" id="273075-Ta0734"/>
<accession>Q9HK70</accession>
<dbReference type="InParanoid" id="Q9HK70"/>
<reference evidence="2 3" key="1">
    <citation type="journal article" date="2000" name="Nature">
        <title>The genome sequence of the thermoacidophilic scavenger Thermoplasma acidophilum.</title>
        <authorList>
            <person name="Ruepp A."/>
            <person name="Graml W."/>
            <person name="Santos-Martinez M.L."/>
            <person name="Koretke K.K."/>
            <person name="Volker C."/>
            <person name="Mewes H.W."/>
            <person name="Frishman D."/>
            <person name="Stocker S."/>
            <person name="Lupas A.N."/>
            <person name="Baumeister W."/>
        </authorList>
    </citation>
    <scope>NUCLEOTIDE SEQUENCE [LARGE SCALE GENOMIC DNA]</scope>
    <source>
        <strain evidence="3">ATCC 25905 / DSM 1728 / JCM 9062 / NBRC 15155 / AMRC-C165</strain>
    </source>
</reference>
<evidence type="ECO:0000313" key="2">
    <source>
        <dbReference type="EMBL" id="CAC11869.1"/>
    </source>
</evidence>
<name>Q9HK70_THEAC</name>
<dbReference type="EMBL" id="AL445065">
    <property type="protein sequence ID" value="CAC11869.1"/>
    <property type="molecule type" value="Genomic_DNA"/>
</dbReference>
<feature type="transmembrane region" description="Helical" evidence="1">
    <location>
        <begin position="117"/>
        <end position="141"/>
    </location>
</feature>
<evidence type="ECO:0000313" key="3">
    <source>
        <dbReference type="Proteomes" id="UP000001024"/>
    </source>
</evidence>
<feature type="transmembrane region" description="Helical" evidence="1">
    <location>
        <begin position="147"/>
        <end position="165"/>
    </location>
</feature>
<keyword evidence="3" id="KW-1185">Reference proteome</keyword>
<dbReference type="eggNOG" id="arCOG02436">
    <property type="taxonomic scope" value="Archaea"/>
</dbReference>
<dbReference type="HOGENOM" id="CLU_989086_0_0_2"/>
<dbReference type="EnsemblBacteria" id="CAC11869">
    <property type="protein sequence ID" value="CAC11869"/>
    <property type="gene ID" value="CAC11869"/>
</dbReference>
<feature type="transmembrane region" description="Helical" evidence="1">
    <location>
        <begin position="177"/>
        <end position="199"/>
    </location>
</feature>
<feature type="transmembrane region" description="Helical" evidence="1">
    <location>
        <begin position="21"/>
        <end position="39"/>
    </location>
</feature>
<protein>
    <submittedName>
        <fullName evidence="2">Conserved hypothetical membrane protein</fullName>
    </submittedName>
</protein>
<dbReference type="Pfam" id="PF12679">
    <property type="entry name" value="ABC2_membrane_2"/>
    <property type="match status" value="1"/>
</dbReference>
<dbReference type="RefSeq" id="WP_010901150.1">
    <property type="nucleotide sequence ID" value="NC_002578.1"/>
</dbReference>
<dbReference type="PANTHER" id="PTHR37305">
    <property type="entry name" value="INTEGRAL MEMBRANE PROTEIN-RELATED"/>
    <property type="match status" value="1"/>
</dbReference>
<keyword evidence="1" id="KW-1133">Transmembrane helix</keyword>
<gene>
    <name evidence="2" type="ordered locus">Ta0734</name>
</gene>
<dbReference type="AlphaFoldDB" id="Q9HK70"/>
<feature type="transmembrane region" description="Helical" evidence="1">
    <location>
        <begin position="219"/>
        <end position="240"/>
    </location>
</feature>
<keyword evidence="1" id="KW-0472">Membrane</keyword>
<proteinExistence type="predicted"/>
<dbReference type="GO" id="GO:0140359">
    <property type="term" value="F:ABC-type transporter activity"/>
    <property type="evidence" value="ECO:0007669"/>
    <property type="project" value="InterPro"/>
</dbReference>
<sequence length="281" mass="31417">MNGLYSVIRYELNLDLRKKKAMAVFGMVVFFAVCFSLLIPKYANGTFFTYRPEAWDWMYTVAEEFDTIVAGLFGLITGGLLSVDSIAGEFENGTISRLYSLPINRWEIYFGKVIEKIAMFTILSLITIVLSISINTAVSGIQSDFSWLPYFILGYVLSLTSYAAISFMFGSAIKNSSLTFTALFAAWIFSDIAYFFIVFRHGFSLIIDAMPYINFSEVLPAGFLMFLDHGGSISLTMQVLGSFKTYEVPASLYVASILASSIAELSLFLMLGYIVFRRGDL</sequence>
<feature type="transmembrane region" description="Helical" evidence="1">
    <location>
        <begin position="252"/>
        <end position="276"/>
    </location>
</feature>
<evidence type="ECO:0000256" key="1">
    <source>
        <dbReference type="SAM" id="Phobius"/>
    </source>
</evidence>
<keyword evidence="1" id="KW-0812">Transmembrane</keyword>
<organism evidence="2 3">
    <name type="scientific">Thermoplasma acidophilum (strain ATCC 25905 / DSM 1728 / JCM 9062 / NBRC 15155 / AMRC-C165)</name>
    <dbReference type="NCBI Taxonomy" id="273075"/>
    <lineage>
        <taxon>Archaea</taxon>
        <taxon>Methanobacteriati</taxon>
        <taxon>Thermoplasmatota</taxon>
        <taxon>Thermoplasmata</taxon>
        <taxon>Thermoplasmatales</taxon>
        <taxon>Thermoplasmataceae</taxon>
        <taxon>Thermoplasma</taxon>
    </lineage>
</organism>
<dbReference type="Proteomes" id="UP000001024">
    <property type="component" value="Chromosome"/>
</dbReference>
<dbReference type="PANTHER" id="PTHR37305:SF1">
    <property type="entry name" value="MEMBRANE PROTEIN"/>
    <property type="match status" value="1"/>
</dbReference>